<dbReference type="SUPFAM" id="SSF46689">
    <property type="entry name" value="Homeodomain-like"/>
    <property type="match status" value="1"/>
</dbReference>
<accession>A0ABS0B116</accession>
<dbReference type="EMBL" id="JAAEJV010000072">
    <property type="protein sequence ID" value="MBF5060093.1"/>
    <property type="molecule type" value="Genomic_DNA"/>
</dbReference>
<comment type="caution">
    <text evidence="1">The sequence shown here is derived from an EMBL/GenBank/DDBJ whole genome shotgun (WGS) entry which is preliminary data.</text>
</comment>
<protein>
    <recommendedName>
        <fullName evidence="3">Transposase</fullName>
    </recommendedName>
</protein>
<proteinExistence type="predicted"/>
<name>A0ABS0B116_9BACT</name>
<evidence type="ECO:0000313" key="2">
    <source>
        <dbReference type="Proteomes" id="UP001194714"/>
    </source>
</evidence>
<organism evidence="1 2">
    <name type="scientific">Candidatus Neptunichlamydia vexilliferae</name>
    <dbReference type="NCBI Taxonomy" id="1651774"/>
    <lineage>
        <taxon>Bacteria</taxon>
        <taxon>Pseudomonadati</taxon>
        <taxon>Chlamydiota</taxon>
        <taxon>Chlamydiia</taxon>
        <taxon>Parachlamydiales</taxon>
        <taxon>Simkaniaceae</taxon>
        <taxon>Candidatus Neptunichlamydia</taxon>
    </lineage>
</organism>
<dbReference type="Proteomes" id="UP001194714">
    <property type="component" value="Unassembled WGS sequence"/>
</dbReference>
<dbReference type="InterPro" id="IPR009057">
    <property type="entry name" value="Homeodomain-like_sf"/>
</dbReference>
<reference evidence="1 2" key="1">
    <citation type="submission" date="2020-01" db="EMBL/GenBank/DDBJ databases">
        <title>Draft genome sequence of Cand. Neptunochlamydia vexilliferae K9.</title>
        <authorList>
            <person name="Schulz F."/>
            <person name="Koestlbacher S."/>
            <person name="Wascher F."/>
            <person name="Pizzetti I."/>
            <person name="Horn M."/>
        </authorList>
    </citation>
    <scope>NUCLEOTIDE SEQUENCE [LARGE SCALE GENOMIC DNA]</scope>
    <source>
        <strain evidence="1 2">K9</strain>
    </source>
</reference>
<keyword evidence="2" id="KW-1185">Reference proteome</keyword>
<dbReference type="Pfam" id="PF13384">
    <property type="entry name" value="HTH_23"/>
    <property type="match status" value="1"/>
</dbReference>
<sequence>MSVKEAERLSVMKQIDKKILTIEKASEELGVSIRQTKRIRRRYREQGEIGLISLKRGKPSNRKIDKSLKEKILCLVKTKAQKNAYRHS</sequence>
<gene>
    <name evidence="1" type="ORF">NEPTK9_001620</name>
</gene>
<evidence type="ECO:0000313" key="1">
    <source>
        <dbReference type="EMBL" id="MBF5060093.1"/>
    </source>
</evidence>
<evidence type="ECO:0008006" key="3">
    <source>
        <dbReference type="Google" id="ProtNLM"/>
    </source>
</evidence>